<name>A0A556AIG9_9BURK</name>
<organism evidence="4 5">
    <name type="scientific">Verticiella sediminum</name>
    <dbReference type="NCBI Taxonomy" id="1247510"/>
    <lineage>
        <taxon>Bacteria</taxon>
        <taxon>Pseudomonadati</taxon>
        <taxon>Pseudomonadota</taxon>
        <taxon>Betaproteobacteria</taxon>
        <taxon>Burkholderiales</taxon>
        <taxon>Alcaligenaceae</taxon>
        <taxon>Verticiella</taxon>
    </lineage>
</organism>
<dbReference type="RefSeq" id="WP_143949032.1">
    <property type="nucleotide sequence ID" value="NZ_BAABMB010000001.1"/>
</dbReference>
<evidence type="ECO:0000256" key="1">
    <source>
        <dbReference type="ARBA" id="ARBA00006174"/>
    </source>
</evidence>
<feature type="domain" description="MmgE/PrpD C-terminal" evidence="3">
    <location>
        <begin position="280"/>
        <end position="430"/>
    </location>
</feature>
<dbReference type="InterPro" id="IPR042188">
    <property type="entry name" value="MmgE/PrpD_sf_2"/>
</dbReference>
<dbReference type="Gene3D" id="1.10.4100.10">
    <property type="entry name" value="2-methylcitrate dehydratase PrpD"/>
    <property type="match status" value="1"/>
</dbReference>
<dbReference type="PANTHER" id="PTHR16943:SF8">
    <property type="entry name" value="2-METHYLCITRATE DEHYDRATASE"/>
    <property type="match status" value="1"/>
</dbReference>
<comment type="similarity">
    <text evidence="1">Belongs to the PrpD family.</text>
</comment>
<keyword evidence="5" id="KW-1185">Reference proteome</keyword>
<proteinExistence type="inferred from homology"/>
<dbReference type="InterPro" id="IPR036148">
    <property type="entry name" value="MmgE/PrpD_sf"/>
</dbReference>
<evidence type="ECO:0000313" key="4">
    <source>
        <dbReference type="EMBL" id="TSH92666.1"/>
    </source>
</evidence>
<dbReference type="Pfam" id="PF03972">
    <property type="entry name" value="MmgE_PrpD_N"/>
    <property type="match status" value="1"/>
</dbReference>
<dbReference type="InterPro" id="IPR042183">
    <property type="entry name" value="MmgE/PrpD_sf_1"/>
</dbReference>
<dbReference type="GO" id="GO:0016829">
    <property type="term" value="F:lyase activity"/>
    <property type="evidence" value="ECO:0007669"/>
    <property type="project" value="InterPro"/>
</dbReference>
<dbReference type="OrthoDB" id="8627321at2"/>
<dbReference type="InterPro" id="IPR005656">
    <property type="entry name" value="MmgE_PrpD"/>
</dbReference>
<reference evidence="4 5" key="1">
    <citation type="submission" date="2019-07" db="EMBL/GenBank/DDBJ databases">
        <title>Qingshengfaniella alkalisoli gen. nov., sp. nov., isolated from saline soil.</title>
        <authorList>
            <person name="Xu L."/>
            <person name="Huang X.-X."/>
            <person name="Sun J.-Q."/>
        </authorList>
    </citation>
    <scope>NUCLEOTIDE SEQUENCE [LARGE SCALE GENOMIC DNA]</scope>
    <source>
        <strain evidence="4 5">DSM 27279</strain>
    </source>
</reference>
<accession>A0A556AIG9</accession>
<protein>
    <submittedName>
        <fullName evidence="4">MmgE/PrpD family protein</fullName>
    </submittedName>
</protein>
<dbReference type="Proteomes" id="UP000318405">
    <property type="component" value="Unassembled WGS sequence"/>
</dbReference>
<feature type="domain" description="MmgE/PrpD N-terminal" evidence="2">
    <location>
        <begin position="16"/>
        <end position="256"/>
    </location>
</feature>
<dbReference type="InterPro" id="IPR045337">
    <property type="entry name" value="MmgE_PrpD_C"/>
</dbReference>
<dbReference type="InterPro" id="IPR045336">
    <property type="entry name" value="MmgE_PrpD_N"/>
</dbReference>
<dbReference type="SUPFAM" id="SSF103378">
    <property type="entry name" value="2-methylcitrate dehydratase PrpD"/>
    <property type="match status" value="1"/>
</dbReference>
<evidence type="ECO:0000259" key="2">
    <source>
        <dbReference type="Pfam" id="PF03972"/>
    </source>
</evidence>
<sequence>MSQTRTTRPPQPTTAALAEFASRLTTRQLDDVERREAARHLVDTLGACVAGAGQPVWRSAAGVLRELDLVGAARPVPIPGTTERGDVLHAAYLMAVACHALELDDGNREGSIHPGTVVVPAALALGHRLDSDGDDLIAAVVAGYEVAIALAEVLHPHAARRGFQTTPVAGVIGAAAACGRLLGLAPAEMESALGIAASSSAGLFAYLAGGGNIKKLHPAHAAREGVFAALLAAEGGVQGPRGVAEGPAGVFQAFAGLAGGPPAEPRRNALAVVRSYLKPYPACRHIHPAIDALLALRGEHGIDPAQVASINVGTYEAAMPHAALGWDTLPIAQLSFPYVVAVALQYGAVALPHFSDETRARPEIAALAAKVSVHADPVCCAAYPAHGPADVTIVMADGTRHQRYVAEPLGSPDLALSDAQLLEKFSISVAGLPRAADAGRMAAGLLGGAAPGVRALVHELLA</sequence>
<dbReference type="EMBL" id="VLTJ01000029">
    <property type="protein sequence ID" value="TSH92666.1"/>
    <property type="molecule type" value="Genomic_DNA"/>
</dbReference>
<dbReference type="AlphaFoldDB" id="A0A556AIG9"/>
<evidence type="ECO:0000259" key="3">
    <source>
        <dbReference type="Pfam" id="PF19305"/>
    </source>
</evidence>
<dbReference type="Gene3D" id="3.30.1330.120">
    <property type="entry name" value="2-methylcitrate dehydratase PrpD"/>
    <property type="match status" value="1"/>
</dbReference>
<gene>
    <name evidence="4" type="ORF">FOZ76_14715</name>
</gene>
<dbReference type="Pfam" id="PF19305">
    <property type="entry name" value="MmgE_PrpD_C"/>
    <property type="match status" value="1"/>
</dbReference>
<evidence type="ECO:0000313" key="5">
    <source>
        <dbReference type="Proteomes" id="UP000318405"/>
    </source>
</evidence>
<dbReference type="PANTHER" id="PTHR16943">
    <property type="entry name" value="2-METHYLCITRATE DEHYDRATASE-RELATED"/>
    <property type="match status" value="1"/>
</dbReference>
<comment type="caution">
    <text evidence="4">The sequence shown here is derived from an EMBL/GenBank/DDBJ whole genome shotgun (WGS) entry which is preliminary data.</text>
</comment>